<feature type="transmembrane region" description="Helical" evidence="13">
    <location>
        <begin position="115"/>
        <end position="143"/>
    </location>
</feature>
<keyword evidence="3 10" id="KW-0813">Transport</keyword>
<dbReference type="GO" id="GO:0005283">
    <property type="term" value="F:amino acid:sodium symporter activity"/>
    <property type="evidence" value="ECO:0007669"/>
    <property type="project" value="TreeGrafter"/>
</dbReference>
<keyword evidence="4 10" id="KW-0812">Transmembrane</keyword>
<comment type="caution">
    <text evidence="15">The sequence shown here is derived from an EMBL/GenBank/DDBJ whole genome shotgun (WGS) entry which is preliminary data.</text>
</comment>
<dbReference type="InterPro" id="IPR037272">
    <property type="entry name" value="SNS_sf"/>
</dbReference>
<keyword evidence="6 13" id="KW-1133">Transmembrane helix</keyword>
<evidence type="ECO:0000256" key="13">
    <source>
        <dbReference type="SAM" id="Phobius"/>
    </source>
</evidence>
<feature type="region of interest" description="Disordered" evidence="12">
    <location>
        <begin position="566"/>
        <end position="590"/>
    </location>
</feature>
<comment type="similarity">
    <text evidence="2 10">Belongs to the sodium:neurotransmitter symporter (SNF) (TC 2.A.22) family.</text>
</comment>
<evidence type="ECO:0000256" key="8">
    <source>
        <dbReference type="PIRSR" id="PIRSR600175-1"/>
    </source>
</evidence>
<feature type="binding site" evidence="8">
    <location>
        <position position="51"/>
    </location>
    <ligand>
        <name>Na(+)</name>
        <dbReference type="ChEBI" id="CHEBI:29101"/>
        <label>1</label>
    </ligand>
</feature>
<keyword evidence="7 13" id="KW-0472">Membrane</keyword>
<dbReference type="SUPFAM" id="SSF161070">
    <property type="entry name" value="SNF-like"/>
    <property type="match status" value="2"/>
</dbReference>
<evidence type="ECO:0000256" key="7">
    <source>
        <dbReference type="ARBA" id="ARBA00023136"/>
    </source>
</evidence>
<dbReference type="PANTHER" id="PTHR11616:SF303">
    <property type="entry name" value="SODIUM- AND CHLORIDE-DEPENDENT GABA TRANSPORTER INE"/>
    <property type="match status" value="1"/>
</dbReference>
<feature type="transmembrane region" description="Helical" evidence="13">
    <location>
        <begin position="43"/>
        <end position="61"/>
    </location>
</feature>
<reference evidence="15" key="1">
    <citation type="submission" date="2023-07" db="EMBL/GenBank/DDBJ databases">
        <title>Chromosome-level genome assembly of Artemia franciscana.</title>
        <authorList>
            <person name="Jo E."/>
        </authorList>
    </citation>
    <scope>NUCLEOTIDE SEQUENCE</scope>
    <source>
        <tissue evidence="15">Whole body</tissue>
    </source>
</reference>
<dbReference type="Proteomes" id="UP001187531">
    <property type="component" value="Unassembled WGS sequence"/>
</dbReference>
<evidence type="ECO:0000256" key="9">
    <source>
        <dbReference type="PIRSR" id="PIRSR600175-2"/>
    </source>
</evidence>
<dbReference type="PROSITE" id="PS00610">
    <property type="entry name" value="NA_NEUROTRAN_SYMP_1"/>
    <property type="match status" value="1"/>
</dbReference>
<keyword evidence="8" id="KW-0915">Sodium</keyword>
<dbReference type="EMBL" id="JAVRJZ010000061">
    <property type="protein sequence ID" value="KAK2703920.1"/>
    <property type="molecule type" value="Genomic_DNA"/>
</dbReference>
<keyword evidence="9" id="KW-1015">Disulfide bond</keyword>
<dbReference type="PROSITE" id="PS50172">
    <property type="entry name" value="BRCT"/>
    <property type="match status" value="1"/>
</dbReference>
<feature type="coiled-coil region" evidence="11">
    <location>
        <begin position="701"/>
        <end position="749"/>
    </location>
</feature>
<comment type="subcellular location">
    <subcellularLocation>
        <location evidence="1">Membrane</location>
        <topology evidence="1">Multi-pass membrane protein</topology>
    </subcellularLocation>
</comment>
<dbReference type="CDD" id="cd17711">
    <property type="entry name" value="BRCT_PAXIP1_rpt3"/>
    <property type="match status" value="1"/>
</dbReference>
<evidence type="ECO:0000259" key="14">
    <source>
        <dbReference type="PROSITE" id="PS50172"/>
    </source>
</evidence>
<dbReference type="PROSITE" id="PS00754">
    <property type="entry name" value="NA_NEUROTRAN_SYMP_2"/>
    <property type="match status" value="1"/>
</dbReference>
<evidence type="ECO:0000256" key="1">
    <source>
        <dbReference type="ARBA" id="ARBA00004141"/>
    </source>
</evidence>
<dbReference type="InterPro" id="IPR000175">
    <property type="entry name" value="Na/ntran_symport"/>
</dbReference>
<dbReference type="Gene3D" id="3.40.50.10190">
    <property type="entry name" value="BRCT domain"/>
    <property type="match status" value="2"/>
</dbReference>
<keyword evidence="8" id="KW-0479">Metal-binding</keyword>
<evidence type="ECO:0000256" key="6">
    <source>
        <dbReference type="ARBA" id="ARBA00022989"/>
    </source>
</evidence>
<dbReference type="SMART" id="SM00292">
    <property type="entry name" value="BRCT"/>
    <property type="match status" value="1"/>
</dbReference>
<feature type="compositionally biased region" description="Low complexity" evidence="12">
    <location>
        <begin position="566"/>
        <end position="587"/>
    </location>
</feature>
<evidence type="ECO:0000313" key="15">
    <source>
        <dbReference type="EMBL" id="KAK2703920.1"/>
    </source>
</evidence>
<feature type="disulfide bond" evidence="9">
    <location>
        <begin position="155"/>
        <end position="165"/>
    </location>
</feature>
<gene>
    <name evidence="15" type="ORF">QYM36_017741</name>
</gene>
<feature type="transmembrane region" description="Helical" evidence="13">
    <location>
        <begin position="207"/>
        <end position="226"/>
    </location>
</feature>
<evidence type="ECO:0000256" key="10">
    <source>
        <dbReference type="RuleBase" id="RU003732"/>
    </source>
</evidence>
<dbReference type="PROSITE" id="PS50267">
    <property type="entry name" value="NA_NEUROTRAN_SYMP_3"/>
    <property type="match status" value="2"/>
</dbReference>
<dbReference type="InterPro" id="IPR001357">
    <property type="entry name" value="BRCT_dom"/>
</dbReference>
<evidence type="ECO:0000256" key="3">
    <source>
        <dbReference type="ARBA" id="ARBA00022448"/>
    </source>
</evidence>
<name>A0AA88L189_ARTSF</name>
<feature type="non-terminal residue" evidence="15">
    <location>
        <position position="1"/>
    </location>
</feature>
<evidence type="ECO:0000256" key="4">
    <source>
        <dbReference type="ARBA" id="ARBA00022692"/>
    </source>
</evidence>
<dbReference type="GO" id="GO:0046872">
    <property type="term" value="F:metal ion binding"/>
    <property type="evidence" value="ECO:0007669"/>
    <property type="project" value="UniProtKB-KW"/>
</dbReference>
<evidence type="ECO:0000256" key="5">
    <source>
        <dbReference type="ARBA" id="ARBA00022847"/>
    </source>
</evidence>
<keyword evidence="5 10" id="KW-0769">Symport</keyword>
<dbReference type="PANTHER" id="PTHR11616">
    <property type="entry name" value="SODIUM/CHLORIDE DEPENDENT TRANSPORTER"/>
    <property type="match status" value="1"/>
</dbReference>
<feature type="domain" description="BRCT" evidence="14">
    <location>
        <begin position="901"/>
        <end position="988"/>
    </location>
</feature>
<proteinExistence type="inferred from homology"/>
<feature type="region of interest" description="Disordered" evidence="12">
    <location>
        <begin position="478"/>
        <end position="499"/>
    </location>
</feature>
<evidence type="ECO:0000256" key="11">
    <source>
        <dbReference type="SAM" id="Coils"/>
    </source>
</evidence>
<feature type="transmembrane region" description="Helical" evidence="13">
    <location>
        <begin position="233"/>
        <end position="258"/>
    </location>
</feature>
<feature type="region of interest" description="Disordered" evidence="12">
    <location>
        <begin position="782"/>
        <end position="809"/>
    </location>
</feature>
<dbReference type="GO" id="GO:0089718">
    <property type="term" value="P:amino acid import across plasma membrane"/>
    <property type="evidence" value="ECO:0007669"/>
    <property type="project" value="TreeGrafter"/>
</dbReference>
<organism evidence="15 16">
    <name type="scientific">Artemia franciscana</name>
    <name type="common">Brine shrimp</name>
    <name type="synonym">Artemia sanfranciscana</name>
    <dbReference type="NCBI Taxonomy" id="6661"/>
    <lineage>
        <taxon>Eukaryota</taxon>
        <taxon>Metazoa</taxon>
        <taxon>Ecdysozoa</taxon>
        <taxon>Arthropoda</taxon>
        <taxon>Crustacea</taxon>
        <taxon>Branchiopoda</taxon>
        <taxon>Anostraca</taxon>
        <taxon>Artemiidae</taxon>
        <taxon>Artemia</taxon>
    </lineage>
</organism>
<dbReference type="Pfam" id="PF00533">
    <property type="entry name" value="BRCT"/>
    <property type="match status" value="1"/>
</dbReference>
<sequence length="1043" mass="116983">MELEKRSEGSDGLLLQKQENGAINHDVNHPEPPRETWKNKVEFILACIGYAVGLGNMWRFPYLCYKSGGGAFLIPYVIMLFLCGIPMLFMELAVGQYTRRGPIGAMAKLCPALKGAGVATVVISFLLATYYNVIIAWVMYYLVSSFSNELPWSSCQNNTWSTDRCWDYSEGKTPPNNSVPSTQEFFDRNVLEVTTGIEDMGSMRWDLFGYLCLAWILVYFCLWKGIKTSGAGVATVVISFLLATYYNVIIAWVMYYLVSSFSNELSWSSCQNNTWSTDRCWDYSEGKTPPNNSVPSIQDFFDHNVLEVTTGIGDMGSMRWDLFGYLCLAWILVYFCLWKGIKSSGKFWFIPSFLILLAEQNWQQQSQQSSAQSSSNLLEQRQGPNTVAQQSASVGQAPQRQQQIPTIEEQQAIQYYISKLSPEQFKQLNTSVLQRLDDTTRKQLQEMQQHAKSLFIQRILLQDPGFKAKMHVIIQQMQQQKTPQASTSEVSQGDGKPIGPQPTVAQIRQPGSAGQVPLARIVHGQIVLPPGTNLTEQQKQALIQQQLQIQQQQAAARAGAQGQQFQGLQAQNQGNAQNQGQQQQNAAPVSTQIPATGAPIAIFAAVKLNQGEMQVSEAQADKIEVHKVQRMSIPQQILRQVVNNQENQVIRVSLPQQQQQPSVVQQKVVQQVQLPLNTHQNVTQQHVQIQQQQVQNQQQLVQNQPQQLQNQQQQVQNQQQQAQNQQKQAQNQQQQAQNQQQQVLAQQSAMQQQIAVDPNGNPLVNPKTKTALATLLTSRLQTTQVVSPSPPLPQLSPTIQSSLPDQRAPSVQATFLTKPSNQPMTPQQQEQYMNQQLQKRQQAAAQLMSQQSVLSKTPVAVASVQPPGTQQSKGTAFTVSRISTQFYGHEPTVKLPGDLCLLGCVFIITDYHKSKPQETVSEWKKVINRYGGEIESTYGPRITHVLCCHLTNPFVQQAIRDNKRCVTAFWLNDVVIKQQLFPPTTALHLPLPFSDDNRPCHKMTMSVSAFEGDDRIKVKAMIEQLGAKYTGYFSKNTSILVCK</sequence>
<dbReference type="PRINTS" id="PR00176">
    <property type="entry name" value="NANEUSMPORT"/>
</dbReference>
<feature type="compositionally biased region" description="Low complexity" evidence="12">
    <location>
        <begin position="795"/>
        <end position="804"/>
    </location>
</feature>
<keyword evidence="11" id="KW-0175">Coiled coil</keyword>
<evidence type="ECO:0000256" key="12">
    <source>
        <dbReference type="SAM" id="MobiDB-lite"/>
    </source>
</evidence>
<feature type="binding site" evidence="8">
    <location>
        <position position="56"/>
    </location>
    <ligand>
        <name>Na(+)</name>
        <dbReference type="ChEBI" id="CHEBI:29101"/>
        <label>1</label>
    </ligand>
</feature>
<feature type="binding site" evidence="8">
    <location>
        <position position="49"/>
    </location>
    <ligand>
        <name>Na(+)</name>
        <dbReference type="ChEBI" id="CHEBI:29101"/>
        <label>2</label>
    </ligand>
</feature>
<feature type="binding site" evidence="8">
    <location>
        <position position="52"/>
    </location>
    <ligand>
        <name>Na(+)</name>
        <dbReference type="ChEBI" id="CHEBI:29101"/>
        <label>1</label>
    </ligand>
</feature>
<protein>
    <recommendedName>
        <fullName evidence="10">Transporter</fullName>
    </recommendedName>
</protein>
<dbReference type="InterPro" id="IPR036420">
    <property type="entry name" value="BRCT_dom_sf"/>
</dbReference>
<dbReference type="SUPFAM" id="SSF52113">
    <property type="entry name" value="BRCT domain"/>
    <property type="match status" value="2"/>
</dbReference>
<evidence type="ECO:0000313" key="16">
    <source>
        <dbReference type="Proteomes" id="UP001187531"/>
    </source>
</evidence>
<dbReference type="GO" id="GO:0005886">
    <property type="term" value="C:plasma membrane"/>
    <property type="evidence" value="ECO:0007669"/>
    <property type="project" value="TreeGrafter"/>
</dbReference>
<dbReference type="AlphaFoldDB" id="A0AA88L189"/>
<evidence type="ECO:0000256" key="2">
    <source>
        <dbReference type="ARBA" id="ARBA00006459"/>
    </source>
</evidence>
<dbReference type="Pfam" id="PF00209">
    <property type="entry name" value="SNF"/>
    <property type="match status" value="1"/>
</dbReference>
<feature type="compositionally biased region" description="Polar residues" evidence="12">
    <location>
        <begin position="481"/>
        <end position="491"/>
    </location>
</feature>
<accession>A0AA88L189</accession>
<keyword evidence="16" id="KW-1185">Reference proteome</keyword>
<dbReference type="Pfam" id="PF12738">
    <property type="entry name" value="PTCB-BRCT"/>
    <property type="match status" value="1"/>
</dbReference>
<feature type="transmembrane region" description="Helical" evidence="13">
    <location>
        <begin position="73"/>
        <end position="94"/>
    </location>
</feature>